<dbReference type="EMBL" id="MTKT01005821">
    <property type="protein sequence ID" value="OWM63997.1"/>
    <property type="molecule type" value="Genomic_DNA"/>
</dbReference>
<proteinExistence type="predicted"/>
<comment type="caution">
    <text evidence="1">The sequence shown here is derived from an EMBL/GenBank/DDBJ whole genome shotgun (WGS) entry which is preliminary data.</text>
</comment>
<organism evidence="1 2">
    <name type="scientific">Punica granatum</name>
    <name type="common">Pomegranate</name>
    <dbReference type="NCBI Taxonomy" id="22663"/>
    <lineage>
        <taxon>Eukaryota</taxon>
        <taxon>Viridiplantae</taxon>
        <taxon>Streptophyta</taxon>
        <taxon>Embryophyta</taxon>
        <taxon>Tracheophyta</taxon>
        <taxon>Spermatophyta</taxon>
        <taxon>Magnoliopsida</taxon>
        <taxon>eudicotyledons</taxon>
        <taxon>Gunneridae</taxon>
        <taxon>Pentapetalae</taxon>
        <taxon>rosids</taxon>
        <taxon>malvids</taxon>
        <taxon>Myrtales</taxon>
        <taxon>Lythraceae</taxon>
        <taxon>Punica</taxon>
    </lineage>
</organism>
<sequence>MDIGSDASIVGSDGGGGTAAGSVTGGGGMLTGWTAGTCTAGDGAQGFGSTIVPYPGGGVEFEKARFGPLSKAMSSTMSAAIWLTVPLNVVMPPSSAAMHAASSAEEDGSWAIGEVPWCVSGTPARVSGGASVAGG</sequence>
<dbReference type="Proteomes" id="UP000197138">
    <property type="component" value="Unassembled WGS sequence"/>
</dbReference>
<gene>
    <name evidence="1" type="ORF">CDL15_Pgr006367</name>
</gene>
<dbReference type="AlphaFoldDB" id="A0A218VTV9"/>
<accession>A0A218VTV9</accession>
<evidence type="ECO:0000313" key="2">
    <source>
        <dbReference type="Proteomes" id="UP000197138"/>
    </source>
</evidence>
<name>A0A218VTV9_PUNGR</name>
<protein>
    <submittedName>
        <fullName evidence="1">Uncharacterized protein</fullName>
    </submittedName>
</protein>
<reference evidence="2" key="1">
    <citation type="journal article" date="2017" name="Plant J.">
        <title>The pomegranate (Punica granatum L.) genome and the genomics of punicalagin biosynthesis.</title>
        <authorList>
            <person name="Qin G."/>
            <person name="Xu C."/>
            <person name="Ming R."/>
            <person name="Tang H."/>
            <person name="Guyot R."/>
            <person name="Kramer E.M."/>
            <person name="Hu Y."/>
            <person name="Yi X."/>
            <person name="Qi Y."/>
            <person name="Xu X."/>
            <person name="Gao Z."/>
            <person name="Pan H."/>
            <person name="Jian J."/>
            <person name="Tian Y."/>
            <person name="Yue Z."/>
            <person name="Xu Y."/>
        </authorList>
    </citation>
    <scope>NUCLEOTIDE SEQUENCE [LARGE SCALE GENOMIC DNA]</scope>
    <source>
        <strain evidence="2">cv. Dabenzi</strain>
    </source>
</reference>
<evidence type="ECO:0000313" key="1">
    <source>
        <dbReference type="EMBL" id="OWM63997.1"/>
    </source>
</evidence>